<protein>
    <submittedName>
        <fullName evidence="2">Uncharacterized protein</fullName>
    </submittedName>
</protein>
<dbReference type="RefSeq" id="XP_040757610.1">
    <property type="nucleotide sequence ID" value="XM_040913583.1"/>
</dbReference>
<dbReference type="GeneID" id="63830611"/>
<evidence type="ECO:0000256" key="1">
    <source>
        <dbReference type="SAM" id="MobiDB-lite"/>
    </source>
</evidence>
<dbReference type="AlphaFoldDB" id="A0A165AXY6"/>
<evidence type="ECO:0000313" key="2">
    <source>
        <dbReference type="EMBL" id="KZS99869.1"/>
    </source>
</evidence>
<dbReference type="EMBL" id="KV427709">
    <property type="protein sequence ID" value="KZS99869.1"/>
    <property type="molecule type" value="Genomic_DNA"/>
</dbReference>
<dbReference type="InParanoid" id="A0A165AXY6"/>
<feature type="region of interest" description="Disordered" evidence="1">
    <location>
        <begin position="1"/>
        <end position="44"/>
    </location>
</feature>
<gene>
    <name evidence="2" type="ORF">LAESUDRAFT_765141</name>
</gene>
<proteinExistence type="predicted"/>
<dbReference type="Proteomes" id="UP000076871">
    <property type="component" value="Unassembled WGS sequence"/>
</dbReference>
<name>A0A165AXY6_9APHY</name>
<evidence type="ECO:0000313" key="3">
    <source>
        <dbReference type="Proteomes" id="UP000076871"/>
    </source>
</evidence>
<organism evidence="2 3">
    <name type="scientific">Laetiporus sulphureus 93-53</name>
    <dbReference type="NCBI Taxonomy" id="1314785"/>
    <lineage>
        <taxon>Eukaryota</taxon>
        <taxon>Fungi</taxon>
        <taxon>Dikarya</taxon>
        <taxon>Basidiomycota</taxon>
        <taxon>Agaricomycotina</taxon>
        <taxon>Agaricomycetes</taxon>
        <taxon>Polyporales</taxon>
        <taxon>Laetiporus</taxon>
    </lineage>
</organism>
<keyword evidence="3" id="KW-1185">Reference proteome</keyword>
<sequence length="111" mass="12328">MPKPDVESDTEGAPEIVTVKQEKGTTGPSRHKLVIPPPLHDHFDRPPKCPRFDDFNPDDIGSSKAMTVKSEPIHASTAVIEPSEASTQLEWMIKLSQQLLKENHALRAHKS</sequence>
<reference evidence="2 3" key="1">
    <citation type="journal article" date="2016" name="Mol. Biol. Evol.">
        <title>Comparative Genomics of Early-Diverging Mushroom-Forming Fungi Provides Insights into the Origins of Lignocellulose Decay Capabilities.</title>
        <authorList>
            <person name="Nagy L.G."/>
            <person name="Riley R."/>
            <person name="Tritt A."/>
            <person name="Adam C."/>
            <person name="Daum C."/>
            <person name="Floudas D."/>
            <person name="Sun H."/>
            <person name="Yadav J.S."/>
            <person name="Pangilinan J."/>
            <person name="Larsson K.H."/>
            <person name="Matsuura K."/>
            <person name="Barry K."/>
            <person name="Labutti K."/>
            <person name="Kuo R."/>
            <person name="Ohm R.A."/>
            <person name="Bhattacharya S.S."/>
            <person name="Shirouzu T."/>
            <person name="Yoshinaga Y."/>
            <person name="Martin F.M."/>
            <person name="Grigoriev I.V."/>
            <person name="Hibbett D.S."/>
        </authorList>
    </citation>
    <scope>NUCLEOTIDE SEQUENCE [LARGE SCALE GENOMIC DNA]</scope>
    <source>
        <strain evidence="2 3">93-53</strain>
    </source>
</reference>
<accession>A0A165AXY6</accession>